<evidence type="ECO:0000313" key="1">
    <source>
        <dbReference type="EMBL" id="MFC5529069.1"/>
    </source>
</evidence>
<organism evidence="1 2">
    <name type="scientific">Cohnella yongneupensis</name>
    <dbReference type="NCBI Taxonomy" id="425006"/>
    <lineage>
        <taxon>Bacteria</taxon>
        <taxon>Bacillati</taxon>
        <taxon>Bacillota</taxon>
        <taxon>Bacilli</taxon>
        <taxon>Bacillales</taxon>
        <taxon>Paenibacillaceae</taxon>
        <taxon>Cohnella</taxon>
    </lineage>
</organism>
<reference evidence="2" key="1">
    <citation type="journal article" date="2019" name="Int. J. Syst. Evol. Microbiol.">
        <title>The Global Catalogue of Microorganisms (GCM) 10K type strain sequencing project: providing services to taxonomists for standard genome sequencing and annotation.</title>
        <authorList>
            <consortium name="The Broad Institute Genomics Platform"/>
            <consortium name="The Broad Institute Genome Sequencing Center for Infectious Disease"/>
            <person name="Wu L."/>
            <person name="Ma J."/>
        </authorList>
    </citation>
    <scope>NUCLEOTIDE SEQUENCE [LARGE SCALE GENOMIC DNA]</scope>
    <source>
        <strain evidence="2">CGMCC 1.18578</strain>
    </source>
</reference>
<name>A0ABW0QXS2_9BACL</name>
<comment type="caution">
    <text evidence="1">The sequence shown here is derived from an EMBL/GenBank/DDBJ whole genome shotgun (WGS) entry which is preliminary data.</text>
</comment>
<evidence type="ECO:0000313" key="2">
    <source>
        <dbReference type="Proteomes" id="UP001596108"/>
    </source>
</evidence>
<accession>A0ABW0QXS2</accession>
<sequence length="61" mass="6424">MKLSWTKILVTLSSIGRTPLSSPVSGSLDLVGVTNIRSGFLLGNQLKSGNVSLYLPDGAYT</sequence>
<proteinExistence type="predicted"/>
<dbReference type="RefSeq" id="WP_378110939.1">
    <property type="nucleotide sequence ID" value="NZ_JBHSNC010000019.1"/>
</dbReference>
<protein>
    <submittedName>
        <fullName evidence="1">Uncharacterized protein</fullName>
    </submittedName>
</protein>
<dbReference type="Proteomes" id="UP001596108">
    <property type="component" value="Unassembled WGS sequence"/>
</dbReference>
<keyword evidence="2" id="KW-1185">Reference proteome</keyword>
<gene>
    <name evidence="1" type="ORF">ACFPQ4_06340</name>
</gene>
<dbReference type="EMBL" id="JBHSNC010000019">
    <property type="protein sequence ID" value="MFC5529069.1"/>
    <property type="molecule type" value="Genomic_DNA"/>
</dbReference>